<dbReference type="GeneID" id="37010924"/>
<sequence length="148" mass="16097">MSSLHCPAHPPFAQPNPSVASCLSTSACQGGHFDRSAHMSGLLYLWTSASMLLFQTPVFAEHEGSCFSRSRTSHQVSPNCAKCFPLVRQSESSLSSPLSVEWCPATGTGFLPLSSSPRMCVTKPNKFHQLLRRRNITCVCAQPREGSV</sequence>
<evidence type="ECO:0000313" key="2">
    <source>
        <dbReference type="Proteomes" id="UP000245942"/>
    </source>
</evidence>
<proteinExistence type="predicted"/>
<reference evidence="1 2" key="1">
    <citation type="journal article" date="2018" name="Mol. Biol. Evol.">
        <title>Broad Genomic Sampling Reveals a Smut Pathogenic Ancestry of the Fungal Clade Ustilaginomycotina.</title>
        <authorList>
            <person name="Kijpornyongpan T."/>
            <person name="Mondo S.J."/>
            <person name="Barry K."/>
            <person name="Sandor L."/>
            <person name="Lee J."/>
            <person name="Lipzen A."/>
            <person name="Pangilinan J."/>
            <person name="LaButti K."/>
            <person name="Hainaut M."/>
            <person name="Henrissat B."/>
            <person name="Grigoriev I.V."/>
            <person name="Spatafora J.W."/>
            <person name="Aime M.C."/>
        </authorList>
    </citation>
    <scope>NUCLEOTIDE SEQUENCE [LARGE SCALE GENOMIC DNA]</scope>
    <source>
        <strain evidence="1 2">MCA 4718</strain>
    </source>
</reference>
<name>A0A316TZF9_9BASI</name>
<evidence type="ECO:0000313" key="1">
    <source>
        <dbReference type="EMBL" id="PWN17711.1"/>
    </source>
</evidence>
<accession>A0A316TZF9</accession>
<dbReference type="AlphaFoldDB" id="A0A316TZF9"/>
<keyword evidence="2" id="KW-1185">Reference proteome</keyword>
<protein>
    <submittedName>
        <fullName evidence="1">Uncharacterized protein</fullName>
    </submittedName>
</protein>
<dbReference type="EMBL" id="KZ819341">
    <property type="protein sequence ID" value="PWN17711.1"/>
    <property type="molecule type" value="Genomic_DNA"/>
</dbReference>
<gene>
    <name evidence="1" type="ORF">BCV69DRAFT_127413</name>
</gene>
<dbReference type="RefSeq" id="XP_025344871.1">
    <property type="nucleotide sequence ID" value="XM_025489190.1"/>
</dbReference>
<organism evidence="1 2">
    <name type="scientific">Pseudomicrostroma glucosiphilum</name>
    <dbReference type="NCBI Taxonomy" id="1684307"/>
    <lineage>
        <taxon>Eukaryota</taxon>
        <taxon>Fungi</taxon>
        <taxon>Dikarya</taxon>
        <taxon>Basidiomycota</taxon>
        <taxon>Ustilaginomycotina</taxon>
        <taxon>Exobasidiomycetes</taxon>
        <taxon>Microstromatales</taxon>
        <taxon>Microstromatales incertae sedis</taxon>
        <taxon>Pseudomicrostroma</taxon>
    </lineage>
</organism>
<dbReference type="Proteomes" id="UP000245942">
    <property type="component" value="Unassembled WGS sequence"/>
</dbReference>